<accession>A0A7W6E9G6</accession>
<dbReference type="RefSeq" id="WP_184564961.1">
    <property type="nucleotide sequence ID" value="NZ_JACIEI010000004.1"/>
</dbReference>
<dbReference type="SUPFAM" id="SSF46785">
    <property type="entry name" value="Winged helix' DNA-binding domain"/>
    <property type="match status" value="1"/>
</dbReference>
<evidence type="ECO:0000259" key="2">
    <source>
        <dbReference type="Pfam" id="PF13280"/>
    </source>
</evidence>
<dbReference type="InterPro" id="IPR013196">
    <property type="entry name" value="HTH_11"/>
</dbReference>
<dbReference type="GO" id="GO:0003677">
    <property type="term" value="F:DNA binding"/>
    <property type="evidence" value="ECO:0007669"/>
    <property type="project" value="UniProtKB-KW"/>
</dbReference>
<dbReference type="InterPro" id="IPR026881">
    <property type="entry name" value="WYL_dom"/>
</dbReference>
<gene>
    <name evidence="3" type="ORF">GGR95_001824</name>
</gene>
<organism evidence="3 4">
    <name type="scientific">Sulfitobacter undariae</name>
    <dbReference type="NCBI Taxonomy" id="1563671"/>
    <lineage>
        <taxon>Bacteria</taxon>
        <taxon>Pseudomonadati</taxon>
        <taxon>Pseudomonadota</taxon>
        <taxon>Alphaproteobacteria</taxon>
        <taxon>Rhodobacterales</taxon>
        <taxon>Roseobacteraceae</taxon>
        <taxon>Sulfitobacter</taxon>
    </lineage>
</organism>
<evidence type="ECO:0000259" key="1">
    <source>
        <dbReference type="Pfam" id="PF08279"/>
    </source>
</evidence>
<dbReference type="InterPro" id="IPR036390">
    <property type="entry name" value="WH_DNA-bd_sf"/>
</dbReference>
<dbReference type="InterPro" id="IPR051534">
    <property type="entry name" value="CBASS_pafABC_assoc_protein"/>
</dbReference>
<dbReference type="EMBL" id="JACIEI010000004">
    <property type="protein sequence ID" value="MBB3994183.1"/>
    <property type="molecule type" value="Genomic_DNA"/>
</dbReference>
<evidence type="ECO:0000313" key="3">
    <source>
        <dbReference type="EMBL" id="MBB3994183.1"/>
    </source>
</evidence>
<dbReference type="InterPro" id="IPR036388">
    <property type="entry name" value="WH-like_DNA-bd_sf"/>
</dbReference>
<evidence type="ECO:0000313" key="4">
    <source>
        <dbReference type="Proteomes" id="UP000530268"/>
    </source>
</evidence>
<dbReference type="Gene3D" id="1.10.10.10">
    <property type="entry name" value="Winged helix-like DNA-binding domain superfamily/Winged helix DNA-binding domain"/>
    <property type="match status" value="1"/>
</dbReference>
<dbReference type="AlphaFoldDB" id="A0A7W6E9G6"/>
<reference evidence="3 4" key="1">
    <citation type="submission" date="2020-08" db="EMBL/GenBank/DDBJ databases">
        <title>Genomic Encyclopedia of Type Strains, Phase IV (KMG-IV): sequencing the most valuable type-strain genomes for metagenomic binning, comparative biology and taxonomic classification.</title>
        <authorList>
            <person name="Goeker M."/>
        </authorList>
    </citation>
    <scope>NUCLEOTIDE SEQUENCE [LARGE SCALE GENOMIC DNA]</scope>
    <source>
        <strain evidence="3 4">DSM 102234</strain>
    </source>
</reference>
<feature type="domain" description="WYL" evidence="2">
    <location>
        <begin position="139"/>
        <end position="203"/>
    </location>
</feature>
<sequence length="239" mass="27051">MNRTHRLFQLMQTLRRLPAPVTAQALVDETGVSLRTIYRDIDALRGLGAVIDGETGFGYTLIEDATLPPLAFGDDELEALVLGLREVAVIGDPALAKAAQSALAKLKARLPARQTHRLQHAVLDARRFSRPPEPRIDVKALRAATWDEATVEFQYEDGKGDRSQRQVDPLSIVFMQNAHMLMAWCHLRQDFRAFRLDRMWDLRLTGANFRPRRVPLLREYMEILKADALARAKDRATEG</sequence>
<dbReference type="PANTHER" id="PTHR34580:SF3">
    <property type="entry name" value="PROTEIN PAFB"/>
    <property type="match status" value="1"/>
</dbReference>
<dbReference type="Proteomes" id="UP000530268">
    <property type="component" value="Unassembled WGS sequence"/>
</dbReference>
<keyword evidence="4" id="KW-1185">Reference proteome</keyword>
<comment type="caution">
    <text evidence="3">The sequence shown here is derived from an EMBL/GenBank/DDBJ whole genome shotgun (WGS) entry which is preliminary data.</text>
</comment>
<keyword evidence="3" id="KW-0238">DNA-binding</keyword>
<feature type="domain" description="Helix-turn-helix type 11" evidence="1">
    <location>
        <begin position="6"/>
        <end position="59"/>
    </location>
</feature>
<dbReference type="PROSITE" id="PS52050">
    <property type="entry name" value="WYL"/>
    <property type="match status" value="1"/>
</dbReference>
<dbReference type="Pfam" id="PF08279">
    <property type="entry name" value="HTH_11"/>
    <property type="match status" value="1"/>
</dbReference>
<dbReference type="Pfam" id="PF13280">
    <property type="entry name" value="WYL"/>
    <property type="match status" value="1"/>
</dbReference>
<proteinExistence type="predicted"/>
<name>A0A7W6E9G6_9RHOB</name>
<dbReference type="PANTHER" id="PTHR34580">
    <property type="match status" value="1"/>
</dbReference>
<protein>
    <submittedName>
        <fullName evidence="3">Putative DNA-binding transcriptional regulator YafY</fullName>
    </submittedName>
</protein>